<accession>A0ABT0HIJ0</accession>
<name>A0ABT0HIJ0_9BACT</name>
<dbReference type="Pfam" id="PF00656">
    <property type="entry name" value="Peptidase_C14"/>
    <property type="match status" value="1"/>
</dbReference>
<evidence type="ECO:0000313" key="3">
    <source>
        <dbReference type="Proteomes" id="UP001202180"/>
    </source>
</evidence>
<feature type="domain" description="Peptidase C14 caspase" evidence="1">
    <location>
        <begin position="25"/>
        <end position="250"/>
    </location>
</feature>
<evidence type="ECO:0000259" key="1">
    <source>
        <dbReference type="Pfam" id="PF00656"/>
    </source>
</evidence>
<dbReference type="PANTHER" id="PTHR48104">
    <property type="entry name" value="METACASPASE-4"/>
    <property type="match status" value="1"/>
</dbReference>
<reference evidence="2 3" key="1">
    <citation type="submission" date="2022-04" db="EMBL/GenBank/DDBJ databases">
        <title>Spirosoma sp. strain RP8 genome sequencing and assembly.</title>
        <authorList>
            <person name="Jung Y."/>
        </authorList>
    </citation>
    <scope>NUCLEOTIDE SEQUENCE [LARGE SCALE GENOMIC DNA]</scope>
    <source>
        <strain evidence="2 3">RP8</strain>
    </source>
</reference>
<dbReference type="InterPro" id="IPR029030">
    <property type="entry name" value="Caspase-like_dom_sf"/>
</dbReference>
<dbReference type="PROSITE" id="PS00018">
    <property type="entry name" value="EF_HAND_1"/>
    <property type="match status" value="1"/>
</dbReference>
<dbReference type="InterPro" id="IPR018247">
    <property type="entry name" value="EF_Hand_1_Ca_BS"/>
</dbReference>
<comment type="caution">
    <text evidence="2">The sequence shown here is derived from an EMBL/GenBank/DDBJ whole genome shotgun (WGS) entry which is preliminary data.</text>
</comment>
<evidence type="ECO:0000313" key="2">
    <source>
        <dbReference type="EMBL" id="MCK8491692.1"/>
    </source>
</evidence>
<dbReference type="PANTHER" id="PTHR48104:SF30">
    <property type="entry name" value="METACASPASE-1"/>
    <property type="match status" value="1"/>
</dbReference>
<dbReference type="SUPFAM" id="SSF52129">
    <property type="entry name" value="Caspase-like"/>
    <property type="match status" value="1"/>
</dbReference>
<gene>
    <name evidence="2" type="ORF">M0L20_07485</name>
</gene>
<dbReference type="Gene3D" id="3.40.50.1460">
    <property type="match status" value="1"/>
</dbReference>
<dbReference type="EMBL" id="JALPRF010000001">
    <property type="protein sequence ID" value="MCK8491692.1"/>
    <property type="molecule type" value="Genomic_DNA"/>
</dbReference>
<keyword evidence="3" id="KW-1185">Reference proteome</keyword>
<protein>
    <submittedName>
        <fullName evidence="2">Caspase family protein</fullName>
    </submittedName>
</protein>
<dbReference type="RefSeq" id="WP_248476324.1">
    <property type="nucleotide sequence ID" value="NZ_JALPRF010000001.1"/>
</dbReference>
<dbReference type="Proteomes" id="UP001202180">
    <property type="component" value="Unassembled WGS sequence"/>
</dbReference>
<organism evidence="2 3">
    <name type="scientific">Spirosoma liriopis</name>
    <dbReference type="NCBI Taxonomy" id="2937440"/>
    <lineage>
        <taxon>Bacteria</taxon>
        <taxon>Pseudomonadati</taxon>
        <taxon>Bacteroidota</taxon>
        <taxon>Cytophagia</taxon>
        <taxon>Cytophagales</taxon>
        <taxon>Cytophagaceae</taxon>
        <taxon>Spirosoma</taxon>
    </lineage>
</organism>
<sequence>MLAYLMSCLGILLAGLDPTPQPQTYAVVVGISDYKELTSRNGDLRYADRDARQVVSFLQSRSGGSLPASHIRFLTNQQATYANIRQALTLFKQAQAGDRVIFYFSGHGLPSSFVPYDVRLDNQQGLLTHQAIKEAFRQSEAATKLCIADACLSGSMTQQQTSQRNLLKTVGSSLGDDTNVAMILASRSTQSAVETGRLAGGAFTYYLLKGLHGHADLDKNKIVTIRELHAYVSPRVRQETRGHQTPIFYGRFSDDLGLAYL</sequence>
<dbReference type="InterPro" id="IPR011600">
    <property type="entry name" value="Pept_C14_caspase"/>
</dbReference>
<dbReference type="InterPro" id="IPR050452">
    <property type="entry name" value="Metacaspase"/>
</dbReference>
<proteinExistence type="predicted"/>